<evidence type="ECO:0000313" key="4">
    <source>
        <dbReference type="Proteomes" id="UP000247569"/>
    </source>
</evidence>
<evidence type="ECO:0000259" key="1">
    <source>
        <dbReference type="Pfam" id="PF01548"/>
    </source>
</evidence>
<dbReference type="GO" id="GO:0006313">
    <property type="term" value="P:DNA transposition"/>
    <property type="evidence" value="ECO:0007669"/>
    <property type="project" value="InterPro"/>
</dbReference>
<evidence type="ECO:0000259" key="2">
    <source>
        <dbReference type="Pfam" id="PF02371"/>
    </source>
</evidence>
<dbReference type="NCBIfam" id="NF033542">
    <property type="entry name" value="transpos_IS110"/>
    <property type="match status" value="1"/>
</dbReference>
<evidence type="ECO:0000313" key="3">
    <source>
        <dbReference type="EMBL" id="PXX69139.1"/>
    </source>
</evidence>
<feature type="domain" description="Transposase IS116/IS110/IS902 C-terminal" evidence="2">
    <location>
        <begin position="253"/>
        <end position="337"/>
    </location>
</feature>
<dbReference type="InterPro" id="IPR002525">
    <property type="entry name" value="Transp_IS110-like_N"/>
</dbReference>
<organism evidence="3 4">
    <name type="scientific">Nocardia tenerifensis</name>
    <dbReference type="NCBI Taxonomy" id="228006"/>
    <lineage>
        <taxon>Bacteria</taxon>
        <taxon>Bacillati</taxon>
        <taxon>Actinomycetota</taxon>
        <taxon>Actinomycetes</taxon>
        <taxon>Mycobacteriales</taxon>
        <taxon>Nocardiaceae</taxon>
        <taxon>Nocardia</taxon>
    </lineage>
</organism>
<dbReference type="PANTHER" id="PTHR33055:SF3">
    <property type="entry name" value="PUTATIVE TRANSPOSASE FOR IS117-RELATED"/>
    <property type="match status" value="1"/>
</dbReference>
<dbReference type="InterPro" id="IPR047650">
    <property type="entry name" value="Transpos_IS110"/>
</dbReference>
<protein>
    <submittedName>
        <fullName evidence="3">Transposase IS116/IS110/IS902 family protein</fullName>
    </submittedName>
</protein>
<sequence>MCVVDATGKTVWSKRISNDQKAIEAAIAAVAGLAPSVRWAVDLVSELSSLLLAVLAVRDQQVVYATGSMVHALSGAFSGEGKTDARDARVIAELNRLRNDLKPIRMRDELIAELTQLTAYRADLQDDWVRGVNRLRALLTGIFPTLEAAFDYSNRSPLILIAHMCTPAELRAAGMGGIAAVLTEHKVRRPLVEAMSRKTYHLACDQTIPAPGEAGIADLIKRHARRLLDLDREITSTEKAIAAKFRTHPQAGIIESMPGIGPGLGAELLVNVHGDFSTFTSAGKLASFAGLVPVPRDSGRISGNLRRPRRYNRKVRRVFYLAAMTSIKKNGPARTFYLRKRDEHLIHTQATLALARRLVDVLWAMLRDNTPYRPPQATTPAAAAA</sequence>
<dbReference type="Pfam" id="PF01548">
    <property type="entry name" value="DEDD_Tnp_IS110"/>
    <property type="match status" value="1"/>
</dbReference>
<dbReference type="PANTHER" id="PTHR33055">
    <property type="entry name" value="TRANSPOSASE FOR INSERTION SEQUENCE ELEMENT IS1111A"/>
    <property type="match status" value="1"/>
</dbReference>
<name>A0A318KDI3_9NOCA</name>
<dbReference type="Proteomes" id="UP000247569">
    <property type="component" value="Unassembled WGS sequence"/>
</dbReference>
<dbReference type="AlphaFoldDB" id="A0A318KDI3"/>
<feature type="domain" description="Transposase IS110-like N-terminal" evidence="1">
    <location>
        <begin position="1"/>
        <end position="144"/>
    </location>
</feature>
<reference evidence="3 4" key="1">
    <citation type="submission" date="2018-05" db="EMBL/GenBank/DDBJ databases">
        <title>Genomic Encyclopedia of Type Strains, Phase IV (KMG-IV): sequencing the most valuable type-strain genomes for metagenomic binning, comparative biology and taxonomic classification.</title>
        <authorList>
            <person name="Goeker M."/>
        </authorList>
    </citation>
    <scope>NUCLEOTIDE SEQUENCE [LARGE SCALE GENOMIC DNA]</scope>
    <source>
        <strain evidence="3 4">DSM 44704</strain>
    </source>
</reference>
<dbReference type="GO" id="GO:0004803">
    <property type="term" value="F:transposase activity"/>
    <property type="evidence" value="ECO:0007669"/>
    <property type="project" value="InterPro"/>
</dbReference>
<dbReference type="Pfam" id="PF02371">
    <property type="entry name" value="Transposase_20"/>
    <property type="match status" value="1"/>
</dbReference>
<dbReference type="InterPro" id="IPR003346">
    <property type="entry name" value="Transposase_20"/>
</dbReference>
<keyword evidence="4" id="KW-1185">Reference proteome</keyword>
<dbReference type="EMBL" id="QJKF01000002">
    <property type="protein sequence ID" value="PXX69139.1"/>
    <property type="molecule type" value="Genomic_DNA"/>
</dbReference>
<dbReference type="GO" id="GO:0003677">
    <property type="term" value="F:DNA binding"/>
    <property type="evidence" value="ECO:0007669"/>
    <property type="project" value="InterPro"/>
</dbReference>
<accession>A0A318KDI3</accession>
<gene>
    <name evidence="3" type="ORF">DFR70_102826</name>
</gene>
<proteinExistence type="predicted"/>
<comment type="caution">
    <text evidence="3">The sequence shown here is derived from an EMBL/GenBank/DDBJ whole genome shotgun (WGS) entry which is preliminary data.</text>
</comment>